<dbReference type="EMBL" id="JBHTEC010000001">
    <property type="protein sequence ID" value="MFD0281598.1"/>
    <property type="molecule type" value="Genomic_DNA"/>
</dbReference>
<comment type="caution">
    <text evidence="1">The sequence shown here is derived from an EMBL/GenBank/DDBJ whole genome shotgun (WGS) entry which is preliminary data.</text>
</comment>
<sequence>MTTPALPTPWRLPFDGLLDAPTAEAAYRLVFPYLPQRPDHRLPRRPGPDHPGR</sequence>
<protein>
    <submittedName>
        <fullName evidence="1">Uncharacterized protein</fullName>
    </submittedName>
</protein>
<keyword evidence="2" id="KW-1185">Reference proteome</keyword>
<dbReference type="RefSeq" id="WP_381257642.1">
    <property type="nucleotide sequence ID" value="NZ_JBHTBI010000020.1"/>
</dbReference>
<reference evidence="2" key="1">
    <citation type="journal article" date="2019" name="Int. J. Syst. Evol. Microbiol.">
        <title>The Global Catalogue of Microorganisms (GCM) 10K type strain sequencing project: providing services to taxonomists for standard genome sequencing and annotation.</title>
        <authorList>
            <consortium name="The Broad Institute Genomics Platform"/>
            <consortium name="The Broad Institute Genome Sequencing Center for Infectious Disease"/>
            <person name="Wu L."/>
            <person name="Ma J."/>
        </authorList>
    </citation>
    <scope>NUCLEOTIDE SEQUENCE [LARGE SCALE GENOMIC DNA]</scope>
    <source>
        <strain evidence="2">CGMCC 4.7198</strain>
    </source>
</reference>
<proteinExistence type="predicted"/>
<gene>
    <name evidence="1" type="ORF">ACFQZP_07905</name>
</gene>
<dbReference type="Proteomes" id="UP001596957">
    <property type="component" value="Unassembled WGS sequence"/>
</dbReference>
<organism evidence="1 2">
    <name type="scientific">Streptomyces lutosisoli</name>
    <dbReference type="NCBI Taxonomy" id="2665721"/>
    <lineage>
        <taxon>Bacteria</taxon>
        <taxon>Bacillati</taxon>
        <taxon>Actinomycetota</taxon>
        <taxon>Actinomycetes</taxon>
        <taxon>Kitasatosporales</taxon>
        <taxon>Streptomycetaceae</taxon>
        <taxon>Streptomyces</taxon>
    </lineage>
</organism>
<accession>A0ABW2VE98</accession>
<evidence type="ECO:0000313" key="1">
    <source>
        <dbReference type="EMBL" id="MFD0281598.1"/>
    </source>
</evidence>
<name>A0ABW2VE98_9ACTN</name>
<evidence type="ECO:0000313" key="2">
    <source>
        <dbReference type="Proteomes" id="UP001596957"/>
    </source>
</evidence>